<dbReference type="AlphaFoldDB" id="A0A5S5CQU2"/>
<dbReference type="Pfam" id="PF01476">
    <property type="entry name" value="LysM"/>
    <property type="match status" value="1"/>
</dbReference>
<keyword evidence="3" id="KW-1185">Reference proteome</keyword>
<dbReference type="SUPFAM" id="SSF54106">
    <property type="entry name" value="LysM domain"/>
    <property type="match status" value="1"/>
</dbReference>
<sequence length="82" mass="8263">MVLLLLLALGVLALADAALGGGDGGLQLMGTASTVVEPGDTLWSIASDVAGARDVRQVIDEIQLLNGLGDASIEPGQVLRLP</sequence>
<comment type="caution">
    <text evidence="2">The sequence shown here is derived from an EMBL/GenBank/DDBJ whole genome shotgun (WGS) entry which is preliminary data.</text>
</comment>
<dbReference type="RefSeq" id="WP_208092776.1">
    <property type="nucleotide sequence ID" value="NZ_VNHW01000016.1"/>
</dbReference>
<gene>
    <name evidence="2" type="ORF">BD833_11638</name>
</gene>
<evidence type="ECO:0000313" key="3">
    <source>
        <dbReference type="Proteomes" id="UP000322499"/>
    </source>
</evidence>
<proteinExistence type="predicted"/>
<evidence type="ECO:0000259" key="1">
    <source>
        <dbReference type="SMART" id="SM00257"/>
    </source>
</evidence>
<evidence type="ECO:0000313" key="2">
    <source>
        <dbReference type="EMBL" id="TYP83680.1"/>
    </source>
</evidence>
<feature type="domain" description="LysM" evidence="1">
    <location>
        <begin position="33"/>
        <end position="82"/>
    </location>
</feature>
<dbReference type="InterPro" id="IPR018392">
    <property type="entry name" value="LysM"/>
</dbReference>
<reference evidence="2 3" key="1">
    <citation type="submission" date="2019-07" db="EMBL/GenBank/DDBJ databases">
        <title>Genomic Encyclopedia of Archaeal and Bacterial Type Strains, Phase II (KMG-II): from individual species to whole genera.</title>
        <authorList>
            <person name="Goeker M."/>
        </authorList>
    </citation>
    <scope>NUCLEOTIDE SEQUENCE [LARGE SCALE GENOMIC DNA]</scope>
    <source>
        <strain evidence="2 3">DSM 46842</strain>
    </source>
</reference>
<name>A0A5S5CQU2_9ACTN</name>
<protein>
    <submittedName>
        <fullName evidence="2">LysM domain-containing protein</fullName>
    </submittedName>
</protein>
<dbReference type="EMBL" id="VNHW01000016">
    <property type="protein sequence ID" value="TYP83680.1"/>
    <property type="molecule type" value="Genomic_DNA"/>
</dbReference>
<dbReference type="InterPro" id="IPR036779">
    <property type="entry name" value="LysM_dom_sf"/>
</dbReference>
<dbReference type="Gene3D" id="3.10.350.10">
    <property type="entry name" value="LysM domain"/>
    <property type="match status" value="1"/>
</dbReference>
<dbReference type="Proteomes" id="UP000322499">
    <property type="component" value="Unassembled WGS sequence"/>
</dbReference>
<dbReference type="CDD" id="cd00118">
    <property type="entry name" value="LysM"/>
    <property type="match status" value="1"/>
</dbReference>
<accession>A0A5S5CQU2</accession>
<organism evidence="2 3">
    <name type="scientific">Blastococcus xanthinilyticus</name>
    <dbReference type="NCBI Taxonomy" id="1564164"/>
    <lineage>
        <taxon>Bacteria</taxon>
        <taxon>Bacillati</taxon>
        <taxon>Actinomycetota</taxon>
        <taxon>Actinomycetes</taxon>
        <taxon>Geodermatophilales</taxon>
        <taxon>Geodermatophilaceae</taxon>
        <taxon>Blastococcus</taxon>
    </lineage>
</organism>
<dbReference type="SMART" id="SM00257">
    <property type="entry name" value="LysM"/>
    <property type="match status" value="1"/>
</dbReference>